<dbReference type="EMBL" id="JAEHOE010000015">
    <property type="protein sequence ID" value="KAG2497207.1"/>
    <property type="molecule type" value="Genomic_DNA"/>
</dbReference>
<name>A0A835Y6G3_9CHLO</name>
<dbReference type="OrthoDB" id="550942at2759"/>
<feature type="region of interest" description="Disordered" evidence="2">
    <location>
        <begin position="1470"/>
        <end position="1492"/>
    </location>
</feature>
<evidence type="ECO:0000313" key="3">
    <source>
        <dbReference type="EMBL" id="KAG2497207.1"/>
    </source>
</evidence>
<feature type="compositionally biased region" description="Polar residues" evidence="2">
    <location>
        <begin position="1203"/>
        <end position="1219"/>
    </location>
</feature>
<feature type="compositionally biased region" description="Gly residues" evidence="2">
    <location>
        <begin position="365"/>
        <end position="380"/>
    </location>
</feature>
<keyword evidence="4" id="KW-1185">Reference proteome</keyword>
<organism evidence="3 4">
    <name type="scientific">Edaphochlamys debaryana</name>
    <dbReference type="NCBI Taxonomy" id="47281"/>
    <lineage>
        <taxon>Eukaryota</taxon>
        <taxon>Viridiplantae</taxon>
        <taxon>Chlorophyta</taxon>
        <taxon>core chlorophytes</taxon>
        <taxon>Chlorophyceae</taxon>
        <taxon>CS clade</taxon>
        <taxon>Chlamydomonadales</taxon>
        <taxon>Chlamydomonadales incertae sedis</taxon>
        <taxon>Edaphochlamys</taxon>
    </lineage>
</organism>
<feature type="region of interest" description="Disordered" evidence="2">
    <location>
        <begin position="1296"/>
        <end position="1316"/>
    </location>
</feature>
<feature type="compositionally biased region" description="Low complexity" evidence="2">
    <location>
        <begin position="222"/>
        <end position="231"/>
    </location>
</feature>
<feature type="region of interest" description="Disordered" evidence="2">
    <location>
        <begin position="44"/>
        <end position="113"/>
    </location>
</feature>
<feature type="region of interest" description="Disordered" evidence="2">
    <location>
        <begin position="603"/>
        <end position="622"/>
    </location>
</feature>
<dbReference type="PANTHER" id="PTHR13037:SF24">
    <property type="entry name" value="POLYCOMB PROTEIN PCL-RELATED"/>
    <property type="match status" value="1"/>
</dbReference>
<reference evidence="3" key="1">
    <citation type="journal article" date="2020" name="bioRxiv">
        <title>Comparative genomics of Chlamydomonas.</title>
        <authorList>
            <person name="Craig R.J."/>
            <person name="Hasan A.R."/>
            <person name="Ness R.W."/>
            <person name="Keightley P.D."/>
        </authorList>
    </citation>
    <scope>NUCLEOTIDE SEQUENCE</scope>
    <source>
        <strain evidence="3">CCAP 11/70</strain>
    </source>
</reference>
<feature type="region of interest" description="Disordered" evidence="2">
    <location>
        <begin position="1"/>
        <end position="26"/>
    </location>
</feature>
<feature type="compositionally biased region" description="Low complexity" evidence="2">
    <location>
        <begin position="499"/>
        <end position="510"/>
    </location>
</feature>
<feature type="region of interest" description="Disordered" evidence="2">
    <location>
        <begin position="357"/>
        <end position="380"/>
    </location>
</feature>
<feature type="region of interest" description="Disordered" evidence="2">
    <location>
        <begin position="499"/>
        <end position="522"/>
    </location>
</feature>
<dbReference type="Proteomes" id="UP000612055">
    <property type="component" value="Unassembled WGS sequence"/>
</dbReference>
<protein>
    <submittedName>
        <fullName evidence="3">Uncharacterized protein</fullName>
    </submittedName>
</protein>
<feature type="compositionally biased region" description="Acidic residues" evidence="2">
    <location>
        <begin position="607"/>
        <end position="621"/>
    </location>
</feature>
<feature type="compositionally biased region" description="Gly residues" evidence="2">
    <location>
        <begin position="1297"/>
        <end position="1316"/>
    </location>
</feature>
<feature type="region of interest" description="Disordered" evidence="2">
    <location>
        <begin position="201"/>
        <end position="231"/>
    </location>
</feature>
<comment type="caution">
    <text evidence="3">The sequence shown here is derived from an EMBL/GenBank/DDBJ whole genome shotgun (WGS) entry which is preliminary data.</text>
</comment>
<feature type="compositionally biased region" description="Polar residues" evidence="2">
    <location>
        <begin position="663"/>
        <end position="685"/>
    </location>
</feature>
<dbReference type="PANTHER" id="PTHR13037">
    <property type="entry name" value="FORMIN"/>
    <property type="match status" value="1"/>
</dbReference>
<gene>
    <name evidence="3" type="ORF">HYH03_004796</name>
</gene>
<feature type="compositionally biased region" description="Low complexity" evidence="2">
    <location>
        <begin position="44"/>
        <end position="68"/>
    </location>
</feature>
<feature type="compositionally biased region" description="Pro residues" evidence="2">
    <location>
        <begin position="1188"/>
        <end position="1198"/>
    </location>
</feature>
<feature type="region of interest" description="Disordered" evidence="2">
    <location>
        <begin position="407"/>
        <end position="430"/>
    </location>
</feature>
<sequence length="1492" mass="150786">MRATVTLLTPSHDGVGSGMGGSPAPLAVRHAPVVPAPAPPMLAAVEPSALPQPSQPSSSRSPAVASFPLDRRHHASGHGGGDQHHERRPGAPHADASTSGREAPTHFAPGRKAASASIFAVPQVTQVPRVPSRQAGPDSPPDPAALTSWIKSARHVPRLQRLVKQYGHIMNHIHVSAVIAHLSQMASSDAAAAVALAAAAPPAAPSSSGNGNRDPARASFDPGATTPAGSPTAATVLVGEVATPEDTRALLATLLSLLAAQLPHFEPRQIANSAWALGRWPPGVPGRDEALASLAAAAEPQLRRFRPQELANMLHGVAAAGASAAPGGSTSGPASAAFLSAHARAVASRLRAAAAAGTPPVSEGGSSGSGSASGSGSSSGGAGFKAQELASLLWSWGVLLGGADAGHTGPGLAPPSPSPSGPSAASDSPPAAAASASAVAVLPVREVLAAQLRSGLVGAGPQELANSVHGLARLQVVPPPAWFGALLSAAAAHLATPDSAAAGGRSATGRKPSVAGSAPPRAGFSPQELSNLLWGCSKLRLRLPPAFLDDVAPCLERCLPYMDLAERVNVLWALAWQAKLGAAEAEAEGQAAFRQPEVAVASRGAADEAEAEAAEPEDGEEGVVLVSPLPAPTVASTNPSAALADAPPQMGVVEGLRVPHPQPTGQQQHASTPQQHHLWPNQASPPLQPGVLQLESFPRAPREEEPVTERHAGGSLAHGTMRRVLSSVLEAAQHSTPAPQDVSVTLWSLATLACEPLTASSPPLPSSPAAALASPPDSALLSKPEAAALCRLWSSVALDLTPQGQANAVWAAMRLGLALPTELQDRLAAWLRRHSSTLAPPETAALARGLGALGPRLAPSAELTPAVAALVESAYLRRASYGLCELAQVVYGGALLLRSMARQADYGEVAAADGGGGGAAEAMPAALEVRMSLDLEDDFLAGSASDLPAASAAAAAVAAAVRQQQRRLAQPLDWLVVQLQAVYRRSGKAAVAGAKAAAAAGPDAAAPPAAAAVAAAAPCSVEELVMTLSAVGMLMPEHLSPARGTDLAAWTHDLARQYGRIALAAVPYPPHVRHLAPLLHAIALAAVGSVRAARARRRAAAESRRRAAASAGVGPASSMDEFLRSGRNAIRQEELRQSLQAQRQQNQRMDALELQAQPPPQPQPQPQPQAQPSAAVHQAANKPAASRPAPPQPAPAAPAPAATNGTSASRSTANGSPNGSPGGAEAEATVGTGTATWRASGLTTDWLQRFWAASAPTLAEASPREAAMLMWALAALSVRPPDRWAAALLAAVRPHLGRGGGGGSSGGGEARSGGGGGVALSDQTLGVMLASLGALRLAPPADWLAAAVAEVEARAMPPPPPAGATGAPGVVAPHSLMDPRALAGALEGLAGLGADLPREWLPRLLRCWLAPQVGRLLPVERSRLYLAVVELDPDLADRLGHNFCELSGGAGAGRGPGGAAGRARAQAALGLGSDEGAGQQRALFSRSRGGWR</sequence>
<feature type="region of interest" description="Disordered" evidence="2">
    <location>
        <begin position="653"/>
        <end position="691"/>
    </location>
</feature>
<keyword evidence="1" id="KW-0945">Host-virus interaction</keyword>
<proteinExistence type="predicted"/>
<feature type="compositionally biased region" description="Low complexity" evidence="2">
    <location>
        <begin position="421"/>
        <end position="430"/>
    </location>
</feature>
<evidence type="ECO:0000313" key="4">
    <source>
        <dbReference type="Proteomes" id="UP000612055"/>
    </source>
</evidence>
<feature type="compositionally biased region" description="Pro residues" evidence="2">
    <location>
        <begin position="1157"/>
        <end position="1169"/>
    </location>
</feature>
<feature type="region of interest" description="Disordered" evidence="2">
    <location>
        <begin position="1156"/>
        <end position="1229"/>
    </location>
</feature>
<evidence type="ECO:0000256" key="1">
    <source>
        <dbReference type="ARBA" id="ARBA00022581"/>
    </source>
</evidence>
<accession>A0A835Y6G3</accession>
<evidence type="ECO:0000256" key="2">
    <source>
        <dbReference type="SAM" id="MobiDB-lite"/>
    </source>
</evidence>